<dbReference type="EMBL" id="JAMZMK010011408">
    <property type="protein sequence ID" value="KAI7727239.1"/>
    <property type="molecule type" value="Genomic_DNA"/>
</dbReference>
<evidence type="ECO:0000313" key="1">
    <source>
        <dbReference type="EMBL" id="KAI7727239.1"/>
    </source>
</evidence>
<gene>
    <name evidence="1" type="ORF">M8C21_004227</name>
</gene>
<sequence>MIDDGHRDGKRRYWFPCVSSVSSFVASETL</sequence>
<reference evidence="1" key="1">
    <citation type="submission" date="2022-06" db="EMBL/GenBank/DDBJ databases">
        <title>Uncovering the hologenomic basis of an extraordinary plant invasion.</title>
        <authorList>
            <person name="Bieker V.C."/>
            <person name="Martin M.D."/>
            <person name="Gilbert T."/>
            <person name="Hodgins K."/>
            <person name="Battlay P."/>
            <person name="Petersen B."/>
            <person name="Wilson J."/>
        </authorList>
    </citation>
    <scope>NUCLEOTIDE SEQUENCE</scope>
    <source>
        <strain evidence="1">AA19_3_7</strain>
        <tissue evidence="1">Leaf</tissue>
    </source>
</reference>
<accession>A0AAD5G397</accession>
<organism evidence="1 2">
    <name type="scientific">Ambrosia artemisiifolia</name>
    <name type="common">Common ragweed</name>
    <dbReference type="NCBI Taxonomy" id="4212"/>
    <lineage>
        <taxon>Eukaryota</taxon>
        <taxon>Viridiplantae</taxon>
        <taxon>Streptophyta</taxon>
        <taxon>Embryophyta</taxon>
        <taxon>Tracheophyta</taxon>
        <taxon>Spermatophyta</taxon>
        <taxon>Magnoliopsida</taxon>
        <taxon>eudicotyledons</taxon>
        <taxon>Gunneridae</taxon>
        <taxon>Pentapetalae</taxon>
        <taxon>asterids</taxon>
        <taxon>campanulids</taxon>
        <taxon>Asterales</taxon>
        <taxon>Asteraceae</taxon>
        <taxon>Asteroideae</taxon>
        <taxon>Heliantheae alliance</taxon>
        <taxon>Heliantheae</taxon>
        <taxon>Ambrosia</taxon>
    </lineage>
</organism>
<name>A0AAD5G397_AMBAR</name>
<comment type="caution">
    <text evidence="1">The sequence shown here is derived from an EMBL/GenBank/DDBJ whole genome shotgun (WGS) entry which is preliminary data.</text>
</comment>
<dbReference type="Proteomes" id="UP001206925">
    <property type="component" value="Unassembled WGS sequence"/>
</dbReference>
<evidence type="ECO:0000313" key="2">
    <source>
        <dbReference type="Proteomes" id="UP001206925"/>
    </source>
</evidence>
<proteinExistence type="predicted"/>
<protein>
    <submittedName>
        <fullName evidence="1">Uncharacterized protein</fullName>
    </submittedName>
</protein>
<dbReference type="AlphaFoldDB" id="A0AAD5G397"/>
<keyword evidence="2" id="KW-1185">Reference proteome</keyword>